<accession>K5W1L2</accession>
<reference evidence="1 2" key="1">
    <citation type="journal article" date="2012" name="BMC Genomics">
        <title>Comparative genomics of the white-rot fungi, Phanerochaete carnosa and P. chrysosporium, to elucidate the genetic basis of the distinct wood types they colonize.</title>
        <authorList>
            <person name="Suzuki H."/>
            <person name="MacDonald J."/>
            <person name="Syed K."/>
            <person name="Salamov A."/>
            <person name="Hori C."/>
            <person name="Aerts A."/>
            <person name="Henrissat B."/>
            <person name="Wiebenga A."/>
            <person name="vanKuyk P.A."/>
            <person name="Barry K."/>
            <person name="Lindquist E."/>
            <person name="LaButti K."/>
            <person name="Lapidus A."/>
            <person name="Lucas S."/>
            <person name="Coutinho P."/>
            <person name="Gong Y."/>
            <person name="Samejima M."/>
            <person name="Mahadevan R."/>
            <person name="Abou-Zaid M."/>
            <person name="de Vries R.P."/>
            <person name="Igarashi K."/>
            <person name="Yadav J.S."/>
            <person name="Grigoriev I.V."/>
            <person name="Master E.R."/>
        </authorList>
    </citation>
    <scope>NUCLEOTIDE SEQUENCE [LARGE SCALE GENOMIC DNA]</scope>
    <source>
        <strain evidence="1 2">HHB-10118-sp</strain>
    </source>
</reference>
<evidence type="ECO:0000313" key="1">
    <source>
        <dbReference type="EMBL" id="EKM53000.1"/>
    </source>
</evidence>
<dbReference type="HOGENOM" id="CLU_064976_0_0_1"/>
<dbReference type="KEGG" id="pco:PHACADRAFT_259168"/>
<organism evidence="1 2">
    <name type="scientific">Phanerochaete carnosa (strain HHB-10118-sp)</name>
    <name type="common">White-rot fungus</name>
    <name type="synonym">Peniophora carnosa</name>
    <dbReference type="NCBI Taxonomy" id="650164"/>
    <lineage>
        <taxon>Eukaryota</taxon>
        <taxon>Fungi</taxon>
        <taxon>Dikarya</taxon>
        <taxon>Basidiomycota</taxon>
        <taxon>Agaricomycotina</taxon>
        <taxon>Agaricomycetes</taxon>
        <taxon>Polyporales</taxon>
        <taxon>Phanerochaetaceae</taxon>
        <taxon>Phanerochaete</taxon>
    </lineage>
</organism>
<dbReference type="InParanoid" id="K5W1L2"/>
<dbReference type="Proteomes" id="UP000008370">
    <property type="component" value="Unassembled WGS sequence"/>
</dbReference>
<name>K5W1L2_PHACS</name>
<keyword evidence="2" id="KW-1185">Reference proteome</keyword>
<proteinExistence type="predicted"/>
<dbReference type="AlphaFoldDB" id="K5W1L2"/>
<dbReference type="OrthoDB" id="5210591at2759"/>
<sequence length="280" mass="30378">MSDTLDIVPYDYLILSYPPGVSLSELRRLGKLSERQNVLLDLEIGRWMREMHDRIQNDWFGLPKPTPPASAAPPLLPSIPGLSSLGFGQQGADDDEPSYSWQETFTSLLESMLSAAEARGLVSSASCGALRQPLGRAIGSFLFDDCEVPSLLTFLADAGSVFVHVPAEGAEPTITSLLPPTFALYGDPLLETFFLASGPEDGALPGPAPSQALLEGYGGSPIVFRRQKTKRVWYDVFLALVVLLAARGAAVGGPEVERLLDWARRRLEECVDILKDAPCY</sequence>
<gene>
    <name evidence="1" type="ORF">PHACADRAFT_259168</name>
</gene>
<dbReference type="GeneID" id="18917331"/>
<dbReference type="STRING" id="650164.K5W1L2"/>
<dbReference type="EMBL" id="JH930474">
    <property type="protein sequence ID" value="EKM53000.1"/>
    <property type="molecule type" value="Genomic_DNA"/>
</dbReference>
<evidence type="ECO:0000313" key="2">
    <source>
        <dbReference type="Proteomes" id="UP000008370"/>
    </source>
</evidence>
<protein>
    <submittedName>
        <fullName evidence="1">Uncharacterized protein</fullName>
    </submittedName>
</protein>
<dbReference type="RefSeq" id="XP_007397708.1">
    <property type="nucleotide sequence ID" value="XM_007397646.1"/>
</dbReference>